<dbReference type="Pfam" id="PF13365">
    <property type="entry name" value="Trypsin_2"/>
    <property type="match status" value="1"/>
</dbReference>
<dbReference type="PROSITE" id="PS50005">
    <property type="entry name" value="TPR"/>
    <property type="match status" value="8"/>
</dbReference>
<dbReference type="Gene3D" id="2.40.10.10">
    <property type="entry name" value="Trypsin-like serine proteases"/>
    <property type="match status" value="2"/>
</dbReference>
<dbReference type="SUPFAM" id="SSF48452">
    <property type="entry name" value="TPR-like"/>
    <property type="match status" value="2"/>
</dbReference>
<dbReference type="RefSeq" id="WP_393010571.1">
    <property type="nucleotide sequence ID" value="NZ_JAZAQF010000014.1"/>
</dbReference>
<dbReference type="InterPro" id="IPR011990">
    <property type="entry name" value="TPR-like_helical_dom_sf"/>
</dbReference>
<name>A0ABW7C9F4_9CYAN</name>
<feature type="repeat" description="TPR" evidence="1">
    <location>
        <begin position="308"/>
        <end position="341"/>
    </location>
</feature>
<reference evidence="3" key="1">
    <citation type="journal article" date="2024" name="Algal Res.">
        <title>Biochemical, toxicological and genomic investigation of a high-biomass producing Limnothrix strain isolated from Italian shallow drinking water reservoir.</title>
        <authorList>
            <person name="Simonazzi M."/>
            <person name="Shishido T.K."/>
            <person name="Delbaje E."/>
            <person name="Wahlsten M."/>
            <person name="Fewer D.P."/>
            <person name="Sivonen K."/>
            <person name="Pezzolesi L."/>
            <person name="Pistocchi R."/>
        </authorList>
    </citation>
    <scope>NUCLEOTIDE SEQUENCE [LARGE SCALE GENOMIC DNA]</scope>
    <source>
        <strain evidence="3">LRLZ20PSL1</strain>
    </source>
</reference>
<dbReference type="InterPro" id="IPR019734">
    <property type="entry name" value="TPR_rpt"/>
</dbReference>
<evidence type="ECO:0000313" key="3">
    <source>
        <dbReference type="Proteomes" id="UP001604335"/>
    </source>
</evidence>
<keyword evidence="1" id="KW-0802">TPR repeat</keyword>
<feature type="repeat" description="TPR" evidence="1">
    <location>
        <begin position="274"/>
        <end position="307"/>
    </location>
</feature>
<evidence type="ECO:0000256" key="1">
    <source>
        <dbReference type="PROSITE-ProRule" id="PRU00339"/>
    </source>
</evidence>
<feature type="repeat" description="TPR" evidence="1">
    <location>
        <begin position="172"/>
        <end position="205"/>
    </location>
</feature>
<dbReference type="Proteomes" id="UP001604335">
    <property type="component" value="Unassembled WGS sequence"/>
</dbReference>
<feature type="repeat" description="TPR" evidence="1">
    <location>
        <begin position="350"/>
        <end position="383"/>
    </location>
</feature>
<protein>
    <submittedName>
        <fullName evidence="2">Tetratricopeptide repeat protein</fullName>
    </submittedName>
</protein>
<keyword evidence="3" id="KW-1185">Reference proteome</keyword>
<dbReference type="SUPFAM" id="SSF50494">
    <property type="entry name" value="Trypsin-like serine proteases"/>
    <property type="match status" value="1"/>
</dbReference>
<feature type="repeat" description="TPR" evidence="1">
    <location>
        <begin position="71"/>
        <end position="104"/>
    </location>
</feature>
<proteinExistence type="predicted"/>
<dbReference type="PANTHER" id="PTHR44998">
    <property type="match status" value="1"/>
</dbReference>
<dbReference type="InterPro" id="IPR009003">
    <property type="entry name" value="Peptidase_S1_PA"/>
</dbReference>
<dbReference type="PROSITE" id="PS50293">
    <property type="entry name" value="TPR_REGION"/>
    <property type="match status" value="6"/>
</dbReference>
<accession>A0ABW7C9F4</accession>
<evidence type="ECO:0000313" key="2">
    <source>
        <dbReference type="EMBL" id="MFG3816573.1"/>
    </source>
</evidence>
<dbReference type="Pfam" id="PF13181">
    <property type="entry name" value="TPR_8"/>
    <property type="match status" value="1"/>
</dbReference>
<dbReference type="Pfam" id="PF13432">
    <property type="entry name" value="TPR_16"/>
    <property type="match status" value="1"/>
</dbReference>
<gene>
    <name evidence="2" type="ORF">VPK24_02900</name>
</gene>
<dbReference type="Pfam" id="PF13414">
    <property type="entry name" value="TPR_11"/>
    <property type="match status" value="3"/>
</dbReference>
<dbReference type="Gene3D" id="1.25.40.10">
    <property type="entry name" value="Tetratricopeptide repeat domain"/>
    <property type="match status" value="6"/>
</dbReference>
<organism evidence="2 3">
    <name type="scientific">Limnothrix redekei LRLZ20PSL1</name>
    <dbReference type="NCBI Taxonomy" id="3112953"/>
    <lineage>
        <taxon>Bacteria</taxon>
        <taxon>Bacillati</taxon>
        <taxon>Cyanobacteriota</taxon>
        <taxon>Cyanophyceae</taxon>
        <taxon>Pseudanabaenales</taxon>
        <taxon>Pseudanabaenaceae</taxon>
        <taxon>Limnothrix</taxon>
    </lineage>
</organism>
<dbReference type="InterPro" id="IPR043504">
    <property type="entry name" value="Peptidase_S1_PA_chymotrypsin"/>
</dbReference>
<sequence>MIAVAPIMARGDRLKLVAGGAGALVSMGQFLGRSGWVMAVAIAALVAVPEGVRAQRPAQSPSPIIASEPTIDELFRQGNAAQAAGRFAEAERIFRAVLRREPRNAYAHSNLGFALDSQGKLEEAITQYRQAIAIQPSAIRYNNLGAALYDQGKLAEAIAQYRQAIALDPKYAYAYNNLGNALSDQGKLEEAIAQYRQAIALDPKYAYAYNNLGNALSDQGKLEEAIAQYRQAIALDPKYATAYNGLGNALADQGKLEEAIAQFRQAITLDPKYAYAYNNLGNALRNQGKLEEAIAQFRQAIALDPKYAAAYNNLGNALRDQGKLEEAIAQYRLGLALPSKRESTGFQTHTYFRANLGYALEQQGNLEAAIAEYEKAVALDPQATFAQNSLRAAREKLAARRSPPVLDDLAFVPSVEQNPQVALFRATVIVGIRFAAVGQEPSKPDWGTGWVVKREGSTLWVVTCRHNVVDKQDRPGTEMSVEFYSFPTGGQARRRLTSVELVQQDANLDIAVLKVTGAPTDIKPLVLAEANQIKFIGKVMAIGHPYNQDLFWVKAPGDLTGYDPRQPMFSFSAPIATGHSGGPVFDENDRLVGMVSRVVDATSFDLDPQAETPNLSNFASTGQQARAIRIQPIRDKLQTWGILP</sequence>
<comment type="caution">
    <text evidence="2">The sequence shown here is derived from an EMBL/GenBank/DDBJ whole genome shotgun (WGS) entry which is preliminary data.</text>
</comment>
<feature type="repeat" description="TPR" evidence="1">
    <location>
        <begin position="240"/>
        <end position="273"/>
    </location>
</feature>
<feature type="repeat" description="TPR" evidence="1">
    <location>
        <begin position="138"/>
        <end position="171"/>
    </location>
</feature>
<feature type="repeat" description="TPR" evidence="1">
    <location>
        <begin position="206"/>
        <end position="239"/>
    </location>
</feature>
<dbReference type="SMART" id="SM00028">
    <property type="entry name" value="TPR"/>
    <property type="match status" value="9"/>
</dbReference>
<dbReference type="PANTHER" id="PTHR44998:SF1">
    <property type="entry name" value="UDP-N-ACETYLGLUCOSAMINE--PEPTIDE N-ACETYLGLUCOSAMINYLTRANSFERASE 110 KDA SUBUNIT"/>
    <property type="match status" value="1"/>
</dbReference>
<dbReference type="EMBL" id="JAZAQF010000014">
    <property type="protein sequence ID" value="MFG3816573.1"/>
    <property type="molecule type" value="Genomic_DNA"/>
</dbReference>